<dbReference type="InterPro" id="IPR000182">
    <property type="entry name" value="GNAT_dom"/>
</dbReference>
<protein>
    <submittedName>
        <fullName evidence="2">N-acetyltransferase</fullName>
    </submittedName>
</protein>
<name>A0A5C1QNA1_9SPIO</name>
<accession>A0A5C1QNA1</accession>
<feature type="domain" description="N-acetyltransferase" evidence="1">
    <location>
        <begin position="9"/>
        <end position="148"/>
    </location>
</feature>
<dbReference type="Gene3D" id="3.40.630.30">
    <property type="match status" value="1"/>
</dbReference>
<evidence type="ECO:0000259" key="1">
    <source>
        <dbReference type="Pfam" id="PF13302"/>
    </source>
</evidence>
<dbReference type="InterPro" id="IPR016181">
    <property type="entry name" value="Acyl_CoA_acyltransferase"/>
</dbReference>
<dbReference type="EMBL" id="CP036150">
    <property type="protein sequence ID" value="QEN08699.1"/>
    <property type="molecule type" value="Genomic_DNA"/>
</dbReference>
<dbReference type="SUPFAM" id="SSF55729">
    <property type="entry name" value="Acyl-CoA N-acyltransferases (Nat)"/>
    <property type="match status" value="1"/>
</dbReference>
<dbReference type="KEGG" id="ock:EXM22_12125"/>
<dbReference type="GO" id="GO:0016747">
    <property type="term" value="F:acyltransferase activity, transferring groups other than amino-acyl groups"/>
    <property type="evidence" value="ECO:0007669"/>
    <property type="project" value="InterPro"/>
</dbReference>
<dbReference type="AlphaFoldDB" id="A0A5C1QNA1"/>
<sequence>MRVVIETDRLLLRNLKLSDMDDLCNVLCDHELMQHYPATFRRDQVRSWIEWNKKNYSDYGYGLWAVILKRNQIFLGDCGITMQNIEGEELPELGYHIRKDYCQHGYATEAAEACIRFGFQNLGLHALYAYTTKDNIPSIRVAEKNGMTFVKYFRKTVMGSEVEEVLFSLKNDFPFSK</sequence>
<evidence type="ECO:0000313" key="2">
    <source>
        <dbReference type="EMBL" id="QEN08699.1"/>
    </source>
</evidence>
<keyword evidence="2" id="KW-0808">Transferase</keyword>
<organism evidence="2 3">
    <name type="scientific">Oceanispirochaeta crateris</name>
    <dbReference type="NCBI Taxonomy" id="2518645"/>
    <lineage>
        <taxon>Bacteria</taxon>
        <taxon>Pseudomonadati</taxon>
        <taxon>Spirochaetota</taxon>
        <taxon>Spirochaetia</taxon>
        <taxon>Spirochaetales</taxon>
        <taxon>Spirochaetaceae</taxon>
        <taxon>Oceanispirochaeta</taxon>
    </lineage>
</organism>
<dbReference type="PANTHER" id="PTHR43792">
    <property type="entry name" value="GNAT FAMILY, PUTATIVE (AFU_ORTHOLOGUE AFUA_3G00765)-RELATED-RELATED"/>
    <property type="match status" value="1"/>
</dbReference>
<dbReference type="Pfam" id="PF13302">
    <property type="entry name" value="Acetyltransf_3"/>
    <property type="match status" value="1"/>
</dbReference>
<evidence type="ECO:0000313" key="3">
    <source>
        <dbReference type="Proteomes" id="UP000324209"/>
    </source>
</evidence>
<dbReference type="InterPro" id="IPR051531">
    <property type="entry name" value="N-acetyltransferase"/>
</dbReference>
<keyword evidence="3" id="KW-1185">Reference proteome</keyword>
<dbReference type="Proteomes" id="UP000324209">
    <property type="component" value="Chromosome"/>
</dbReference>
<dbReference type="OrthoDB" id="9798081at2"/>
<dbReference type="RefSeq" id="WP_149486780.1">
    <property type="nucleotide sequence ID" value="NZ_CP036150.1"/>
</dbReference>
<reference evidence="2 3" key="1">
    <citation type="submission" date="2019-02" db="EMBL/GenBank/DDBJ databases">
        <title>Complete Genome Sequence and Methylome Analysis of free living Spirochaetas.</title>
        <authorList>
            <person name="Fomenkov A."/>
            <person name="Dubinina G."/>
            <person name="Leshcheva N."/>
            <person name="Mikheeva N."/>
            <person name="Grabovich M."/>
            <person name="Vincze T."/>
            <person name="Roberts R.J."/>
        </authorList>
    </citation>
    <scope>NUCLEOTIDE SEQUENCE [LARGE SCALE GENOMIC DNA]</scope>
    <source>
        <strain evidence="2 3">K2</strain>
    </source>
</reference>
<gene>
    <name evidence="2" type="ORF">EXM22_12125</name>
</gene>
<proteinExistence type="predicted"/>
<dbReference type="PANTHER" id="PTHR43792:SF1">
    <property type="entry name" value="N-ACETYLTRANSFERASE DOMAIN-CONTAINING PROTEIN"/>
    <property type="match status" value="1"/>
</dbReference>